<dbReference type="Proteomes" id="UP000515512">
    <property type="component" value="Chromosome"/>
</dbReference>
<evidence type="ECO:0000313" key="2">
    <source>
        <dbReference type="Proteomes" id="UP000515512"/>
    </source>
</evidence>
<gene>
    <name evidence="1" type="ORF">H0264_14535</name>
</gene>
<evidence type="ECO:0000313" key="1">
    <source>
        <dbReference type="EMBL" id="QLY33285.1"/>
    </source>
</evidence>
<reference evidence="1 2" key="1">
    <citation type="submission" date="2020-07" db="EMBL/GenBank/DDBJ databases">
        <authorList>
            <person name="Zhuang K."/>
            <person name="Ran Y."/>
        </authorList>
    </citation>
    <scope>NUCLEOTIDE SEQUENCE [LARGE SCALE GENOMIC DNA]</scope>
    <source>
        <strain evidence="1 2">WCH-YHL-001</strain>
    </source>
</reference>
<dbReference type="RefSeq" id="WP_181584449.1">
    <property type="nucleotide sequence ID" value="NZ_CP059399.1"/>
</dbReference>
<proteinExistence type="predicted"/>
<protein>
    <submittedName>
        <fullName evidence="1">Uncharacterized protein</fullName>
    </submittedName>
</protein>
<name>A0A7D6ZT80_9NOCA</name>
<keyword evidence="2" id="KW-1185">Reference proteome</keyword>
<accession>A0A7D6ZT80</accession>
<sequence>MTEPKQSRACGCGETSISRGMCKPCYDRHRYRQIAYNRWNPRTSADIARTHLQRLQTAGISPHQVAQMAGLGHATVARITHPEWERISTEVETAILGIEVPDRAADVLAPTALVPVLGARRRVQALIAHGYPQRTLADSLGVHAGSRTMSALVGRSHSGGGISKSITAERERAVRALFDRLQMTPGPSDRARAYGRQRGWPLPFEWDEDTIDQPDGTPVRARWTPASSREERREQVRALTGLGLPASQIADRLGMTTRLVERDRHATLPTPARPEWDWGVER</sequence>
<dbReference type="AlphaFoldDB" id="A0A7D6ZT80"/>
<dbReference type="EMBL" id="CP059399">
    <property type="protein sequence ID" value="QLY33285.1"/>
    <property type="molecule type" value="Genomic_DNA"/>
</dbReference>
<organism evidence="1 2">
    <name type="scientific">Nocardia huaxiensis</name>
    <dbReference type="NCBI Taxonomy" id="2755382"/>
    <lineage>
        <taxon>Bacteria</taxon>
        <taxon>Bacillati</taxon>
        <taxon>Actinomycetota</taxon>
        <taxon>Actinomycetes</taxon>
        <taxon>Mycobacteriales</taxon>
        <taxon>Nocardiaceae</taxon>
        <taxon>Nocardia</taxon>
    </lineage>
</organism>
<dbReference type="KEGG" id="nhu:H0264_14535"/>